<sequence length="213" mass="23267">MGAVSMSQEVKQRWPKKEIYLGALAIVATIGLCVAAVYYKDSLMDVAYIEGYSLLGVLIVAFIAGSTVSITAIPVPYWLLVFTLPSVLTPHWGLLAPVWVGLTSALGATLGHLPTFMIGYGGRSLSQRITTRINNRFFIRAMEWAQKHGSWAVFGMSAILNPIHLPMTIAIGALRYPPHKFFLFSLLGNTVKSLFIAFCGYFGLTSLFGFLGV</sequence>
<proteinExistence type="predicted"/>
<keyword evidence="1" id="KW-0472">Membrane</keyword>
<reference evidence="3" key="1">
    <citation type="journal article" date="2014" name="Front. Microbiol.">
        <title>High frequency of phylogenetically diverse reductive dehalogenase-homologous genes in deep subseafloor sedimentary metagenomes.</title>
        <authorList>
            <person name="Kawai M."/>
            <person name="Futagami T."/>
            <person name="Toyoda A."/>
            <person name="Takaki Y."/>
            <person name="Nishi S."/>
            <person name="Hori S."/>
            <person name="Arai W."/>
            <person name="Tsubouchi T."/>
            <person name="Morono Y."/>
            <person name="Uchiyama I."/>
            <person name="Ito T."/>
            <person name="Fujiyama A."/>
            <person name="Inagaki F."/>
            <person name="Takami H."/>
        </authorList>
    </citation>
    <scope>NUCLEOTIDE SEQUENCE</scope>
    <source>
        <strain evidence="3">Expedition CK06-06</strain>
    </source>
</reference>
<dbReference type="InterPro" id="IPR051311">
    <property type="entry name" value="DedA_domain"/>
</dbReference>
<evidence type="ECO:0000313" key="3">
    <source>
        <dbReference type="EMBL" id="GAI44392.1"/>
    </source>
</evidence>
<accession>X1NK42</accession>
<feature type="transmembrane region" description="Helical" evidence="1">
    <location>
        <begin position="51"/>
        <end position="79"/>
    </location>
</feature>
<dbReference type="AlphaFoldDB" id="X1NK42"/>
<dbReference type="EMBL" id="BARV01030715">
    <property type="protein sequence ID" value="GAI44392.1"/>
    <property type="molecule type" value="Genomic_DNA"/>
</dbReference>
<keyword evidence="1" id="KW-1133">Transmembrane helix</keyword>
<protein>
    <recommendedName>
        <fullName evidence="2">VTT domain-containing protein</fullName>
    </recommendedName>
</protein>
<evidence type="ECO:0000256" key="1">
    <source>
        <dbReference type="SAM" id="Phobius"/>
    </source>
</evidence>
<dbReference type="PANTHER" id="PTHR42709">
    <property type="entry name" value="ALKALINE PHOSPHATASE LIKE PROTEIN"/>
    <property type="match status" value="1"/>
</dbReference>
<feature type="transmembrane region" description="Helical" evidence="1">
    <location>
        <begin position="20"/>
        <end position="39"/>
    </location>
</feature>
<feature type="transmembrane region" description="Helical" evidence="1">
    <location>
        <begin position="99"/>
        <end position="122"/>
    </location>
</feature>
<comment type="caution">
    <text evidence="3">The sequence shown here is derived from an EMBL/GenBank/DDBJ whole genome shotgun (WGS) entry which is preliminary data.</text>
</comment>
<dbReference type="Pfam" id="PF09335">
    <property type="entry name" value="VTT_dom"/>
    <property type="match status" value="1"/>
</dbReference>
<keyword evidence="1" id="KW-0812">Transmembrane</keyword>
<feature type="transmembrane region" description="Helical" evidence="1">
    <location>
        <begin position="194"/>
        <end position="212"/>
    </location>
</feature>
<feature type="transmembrane region" description="Helical" evidence="1">
    <location>
        <begin position="151"/>
        <end position="174"/>
    </location>
</feature>
<evidence type="ECO:0000259" key="2">
    <source>
        <dbReference type="Pfam" id="PF09335"/>
    </source>
</evidence>
<gene>
    <name evidence="3" type="ORF">S06H3_48742</name>
</gene>
<organism evidence="3">
    <name type="scientific">marine sediment metagenome</name>
    <dbReference type="NCBI Taxonomy" id="412755"/>
    <lineage>
        <taxon>unclassified sequences</taxon>
        <taxon>metagenomes</taxon>
        <taxon>ecological metagenomes</taxon>
    </lineage>
</organism>
<dbReference type="PANTHER" id="PTHR42709:SF10">
    <property type="entry name" value="SNARE ASSOCIATED GOLGI PROTEIN"/>
    <property type="match status" value="1"/>
</dbReference>
<name>X1NK42_9ZZZZ</name>
<dbReference type="GO" id="GO:0005886">
    <property type="term" value="C:plasma membrane"/>
    <property type="evidence" value="ECO:0007669"/>
    <property type="project" value="TreeGrafter"/>
</dbReference>
<dbReference type="InterPro" id="IPR032816">
    <property type="entry name" value="VTT_dom"/>
</dbReference>
<feature type="domain" description="VTT" evidence="2">
    <location>
        <begin position="93"/>
        <end position="201"/>
    </location>
</feature>